<dbReference type="PROSITE" id="PS50097">
    <property type="entry name" value="BTB"/>
    <property type="match status" value="1"/>
</dbReference>
<dbReference type="Proteomes" id="UP000735302">
    <property type="component" value="Unassembled WGS sequence"/>
</dbReference>
<gene>
    <name evidence="2" type="ORF">PoB_003111900</name>
</gene>
<dbReference type="InterPro" id="IPR011705">
    <property type="entry name" value="BACK"/>
</dbReference>
<dbReference type="EMBL" id="BLXT01003739">
    <property type="protein sequence ID" value="GFO04614.1"/>
    <property type="molecule type" value="Genomic_DNA"/>
</dbReference>
<proteinExistence type="predicted"/>
<name>A0AAV4ADV1_9GAST</name>
<dbReference type="SUPFAM" id="SSF54695">
    <property type="entry name" value="POZ domain"/>
    <property type="match status" value="1"/>
</dbReference>
<comment type="caution">
    <text evidence="2">The sequence shown here is derived from an EMBL/GenBank/DDBJ whole genome shotgun (WGS) entry which is preliminary data.</text>
</comment>
<sequence>MENTGTKPCFDETIIVNMINNLAEYRDNSSFSDVTVVVGRTEFQCHRVILAAASPFFKAAFMCGMKEDLEGKITLKSVDVDTFSSIRTCIYCGEISLTEENLFSVWEAAHMLQIHFILRKAEEFFRSILKLDNCFEYFFRVRLLSKDCYEYALDLIADNFYHLRHSEIFNRLEKDELNYLISSGRLKVAHEDDLIESLLKWAENDPGNNNNDGTFDHPRDQPGKGLLAGNIHLEADKKNTAGSVTEENQPDLQQQGHFETTGSTRAQQLASLLELTRYFLTSKYFFVERLSCHPLVRSDARCVALVEKIVRYHLQSYLHTQWCPPAAMHREKSKEVNVLLYLVVPEASSGWIPSVEKVLFALRLCSNQRLKIKIPSNISVQLEKTSQTHCQDGKMYFFGRDGSLTMYWPEVDEWKDFGNNEILKPPVCITGDWLYSFTTRHDGKAVLHRVQFQSLCSPPEAKAFSQQLGLIGLDRQSVLRITSIENTLVIFYRLQDGISIIFIDLVTRTSDTIPDTLSLQNNDHFVTIRKDREVFVLEQNGYFWRLRRCPRSEDFELTHESILWQDENPLPVCGAVLVRDELFVLLTRNGRTPDISVKASLPAVFKKVNLIQLPSISCGYGVNNTFLDAIHAVVPDFLFEREKEKQAKAVVEEQMQQSLFGVGRLHLPSISVQ</sequence>
<reference evidence="2 3" key="1">
    <citation type="journal article" date="2021" name="Elife">
        <title>Chloroplast acquisition without the gene transfer in kleptoplastic sea slugs, Plakobranchus ocellatus.</title>
        <authorList>
            <person name="Maeda T."/>
            <person name="Takahashi S."/>
            <person name="Yoshida T."/>
            <person name="Shimamura S."/>
            <person name="Takaki Y."/>
            <person name="Nagai Y."/>
            <person name="Toyoda A."/>
            <person name="Suzuki Y."/>
            <person name="Arimoto A."/>
            <person name="Ishii H."/>
            <person name="Satoh N."/>
            <person name="Nishiyama T."/>
            <person name="Hasebe M."/>
            <person name="Maruyama T."/>
            <person name="Minagawa J."/>
            <person name="Obokata J."/>
            <person name="Shigenobu S."/>
        </authorList>
    </citation>
    <scope>NUCLEOTIDE SEQUENCE [LARGE SCALE GENOMIC DNA]</scope>
</reference>
<organism evidence="2 3">
    <name type="scientific">Plakobranchus ocellatus</name>
    <dbReference type="NCBI Taxonomy" id="259542"/>
    <lineage>
        <taxon>Eukaryota</taxon>
        <taxon>Metazoa</taxon>
        <taxon>Spiralia</taxon>
        <taxon>Lophotrochozoa</taxon>
        <taxon>Mollusca</taxon>
        <taxon>Gastropoda</taxon>
        <taxon>Heterobranchia</taxon>
        <taxon>Euthyneura</taxon>
        <taxon>Panpulmonata</taxon>
        <taxon>Sacoglossa</taxon>
        <taxon>Placobranchoidea</taxon>
        <taxon>Plakobranchidae</taxon>
        <taxon>Plakobranchus</taxon>
    </lineage>
</organism>
<protein>
    <submittedName>
        <fullName evidence="2">Kelch-like 40</fullName>
    </submittedName>
</protein>
<accession>A0AAV4ADV1</accession>
<dbReference type="PANTHER" id="PTHR45632">
    <property type="entry name" value="LD33804P"/>
    <property type="match status" value="1"/>
</dbReference>
<dbReference type="InterPro" id="IPR000210">
    <property type="entry name" value="BTB/POZ_dom"/>
</dbReference>
<dbReference type="SMART" id="SM00875">
    <property type="entry name" value="BACK"/>
    <property type="match status" value="1"/>
</dbReference>
<evidence type="ECO:0000313" key="3">
    <source>
        <dbReference type="Proteomes" id="UP000735302"/>
    </source>
</evidence>
<evidence type="ECO:0000259" key="1">
    <source>
        <dbReference type="PROSITE" id="PS50097"/>
    </source>
</evidence>
<dbReference type="Gene3D" id="3.30.710.10">
    <property type="entry name" value="Potassium Channel Kv1.1, Chain A"/>
    <property type="match status" value="1"/>
</dbReference>
<dbReference type="AlphaFoldDB" id="A0AAV4ADV1"/>
<dbReference type="Gene3D" id="1.25.40.420">
    <property type="match status" value="2"/>
</dbReference>
<feature type="domain" description="BTB" evidence="1">
    <location>
        <begin position="32"/>
        <end position="99"/>
    </location>
</feature>
<keyword evidence="3" id="KW-1185">Reference proteome</keyword>
<dbReference type="Pfam" id="PF07707">
    <property type="entry name" value="BACK"/>
    <property type="match status" value="1"/>
</dbReference>
<dbReference type="CDD" id="cd18186">
    <property type="entry name" value="BTB_POZ_ZBTB_KLHL-like"/>
    <property type="match status" value="1"/>
</dbReference>
<dbReference type="Pfam" id="PF00651">
    <property type="entry name" value="BTB"/>
    <property type="match status" value="1"/>
</dbReference>
<evidence type="ECO:0000313" key="2">
    <source>
        <dbReference type="EMBL" id="GFO04614.1"/>
    </source>
</evidence>
<dbReference type="InterPro" id="IPR011333">
    <property type="entry name" value="SKP1/BTB/POZ_sf"/>
</dbReference>
<dbReference type="SMART" id="SM00225">
    <property type="entry name" value="BTB"/>
    <property type="match status" value="1"/>
</dbReference>